<reference evidence="2" key="1">
    <citation type="submission" date="2020-10" db="EMBL/GenBank/DDBJ databases">
        <authorList>
            <person name="Gilroy R."/>
        </authorList>
    </citation>
    <scope>NUCLEOTIDE SEQUENCE</scope>
    <source>
        <strain evidence="2">ChiSxjej2B14-8506</strain>
    </source>
</reference>
<dbReference type="AlphaFoldDB" id="A0A9D1LPV4"/>
<dbReference type="CDD" id="cd23763">
    <property type="entry name" value="ASKHA_ATPase_ROK"/>
    <property type="match status" value="1"/>
</dbReference>
<organism evidence="2 3">
    <name type="scientific">Candidatus Fimadaptatus faecigallinarum</name>
    <dbReference type="NCBI Taxonomy" id="2840814"/>
    <lineage>
        <taxon>Bacteria</taxon>
        <taxon>Bacillati</taxon>
        <taxon>Bacillota</taxon>
        <taxon>Clostridia</taxon>
        <taxon>Eubacteriales</taxon>
        <taxon>Candidatus Fimadaptatus</taxon>
    </lineage>
</organism>
<comment type="caution">
    <text evidence="2">The sequence shown here is derived from an EMBL/GenBank/DDBJ whole genome shotgun (WGS) entry which is preliminary data.</text>
</comment>
<dbReference type="EMBL" id="DVNK01000005">
    <property type="protein sequence ID" value="HIU45782.1"/>
    <property type="molecule type" value="Genomic_DNA"/>
</dbReference>
<accession>A0A9D1LPV4</accession>
<evidence type="ECO:0000313" key="2">
    <source>
        <dbReference type="EMBL" id="HIU45782.1"/>
    </source>
</evidence>
<gene>
    <name evidence="2" type="ORF">IAC59_00810</name>
</gene>
<dbReference type="InterPro" id="IPR043129">
    <property type="entry name" value="ATPase_NBD"/>
</dbReference>
<protein>
    <submittedName>
        <fullName evidence="2">ROK family protein</fullName>
    </submittedName>
</protein>
<dbReference type="SUPFAM" id="SSF53067">
    <property type="entry name" value="Actin-like ATPase domain"/>
    <property type="match status" value="1"/>
</dbReference>
<dbReference type="PANTHER" id="PTHR18964">
    <property type="entry name" value="ROK (REPRESSOR, ORF, KINASE) FAMILY"/>
    <property type="match status" value="1"/>
</dbReference>
<comment type="similarity">
    <text evidence="1">Belongs to the ROK (NagC/XylR) family.</text>
</comment>
<dbReference type="Proteomes" id="UP000824123">
    <property type="component" value="Unassembled WGS sequence"/>
</dbReference>
<dbReference type="Pfam" id="PF00480">
    <property type="entry name" value="ROK"/>
    <property type="match status" value="1"/>
</dbReference>
<dbReference type="PANTHER" id="PTHR18964:SF149">
    <property type="entry name" value="BIFUNCTIONAL UDP-N-ACETYLGLUCOSAMINE 2-EPIMERASE_N-ACETYLMANNOSAMINE KINASE"/>
    <property type="match status" value="1"/>
</dbReference>
<name>A0A9D1LPV4_9FIRM</name>
<reference evidence="2" key="2">
    <citation type="journal article" date="2021" name="PeerJ">
        <title>Extensive microbial diversity within the chicken gut microbiome revealed by metagenomics and culture.</title>
        <authorList>
            <person name="Gilroy R."/>
            <person name="Ravi A."/>
            <person name="Getino M."/>
            <person name="Pursley I."/>
            <person name="Horton D.L."/>
            <person name="Alikhan N.F."/>
            <person name="Baker D."/>
            <person name="Gharbi K."/>
            <person name="Hall N."/>
            <person name="Watson M."/>
            <person name="Adriaenssens E.M."/>
            <person name="Foster-Nyarko E."/>
            <person name="Jarju S."/>
            <person name="Secka A."/>
            <person name="Antonio M."/>
            <person name="Oren A."/>
            <person name="Chaudhuri R.R."/>
            <person name="La Ragione R."/>
            <person name="Hildebrand F."/>
            <person name="Pallen M.J."/>
        </authorList>
    </citation>
    <scope>NUCLEOTIDE SEQUENCE</scope>
    <source>
        <strain evidence="2">ChiSxjej2B14-8506</strain>
    </source>
</reference>
<dbReference type="Gene3D" id="3.30.420.40">
    <property type="match status" value="2"/>
</dbReference>
<evidence type="ECO:0000313" key="3">
    <source>
        <dbReference type="Proteomes" id="UP000824123"/>
    </source>
</evidence>
<evidence type="ECO:0000256" key="1">
    <source>
        <dbReference type="ARBA" id="ARBA00006479"/>
    </source>
</evidence>
<dbReference type="InterPro" id="IPR000600">
    <property type="entry name" value="ROK"/>
</dbReference>
<proteinExistence type="inferred from homology"/>
<sequence length="299" mass="31798">MREELVWGLDIGGTKCALCVGDASAHVRARWQVNTRDYADWQALLKALLNAASDAPRPRAIGVSCGGPLDSARGLILSPPNLPGWDEVPVCEWLNAHTGAPTFLQNDANACALAEWRYGAGRGCRDMVFLTFGTGMGAGLILGGRLYEGACGMAGEVGHMRLEPDGPEGYGKRGSFEGFCSGGGLSRLARMQLGRELSARQLVELADAGDAGAIAVLERSADCLGRGLALIVDMLNPERIVIGSVYARARRWFEARMLERLRAEALEASWRACEVVPAQLGDSIGDVAALTVAWNGLEG</sequence>